<sequence length="737" mass="81303">VFDSLMVFENYPVDEALVDELVQGSSNHLSNNDRLRISEFQGVESTHYPLTLSVIPGDSLSLKLMYREARFNEDQVRQLLHHLEGLLQGLAHSKADTPLASITLLSEAEKQQLVEWNGTQQDFPDELCIHQLVEAQAAQQPEATALVFNHESLSYGELNQRANQVAHYLLEQGVRPDTLVGLCADRSFEMMIGLLGILKAGGAYVPLDPSYPSERLGHMIEDSGVELIITQQHLIHDLPRGAAQASYRSIALDCSEVQQQLSNYAKENIDPALIGLTPKHLAYVIYTSGSTGKPKGVLVEHKGFINVGFFQSKTFGISENSRVLQFASSSFDAGAWEWAMTLTQGGSLYLFPKTIIMSAEDLSKSIAELGITHALITPALLPHLDPSQWRSVDSLVVAGDQCSIHEAERWAQGRQFFNAYGPTETTIVCSIFKYDQERSELPIGKPVENAEFYILSPEQQLLPIGVPGELCIGGVGLARGYLNHPELTAEKFITHPFSDDPEARLYRSGDLVRWLPDGNLAFLGRLDHQVKIRGFRIELGEIESQLLLEPSVKEAVVVAREDRGGDKRLVAYVTTSETSEDLGGTEETLMDLLRQRLKAVLPDHMVPSAFVVLEQLPLTPNGKVDRKALPEPDLAQVTGSYEAPQSLTEARLAELWQTLLHLNSPVSRDAHFFELGGHSLLGVRLLASIREQFALDIPIKTLFAQPILSELAAVLDAEVLTAGQGIQVPPMVARDPQ</sequence>
<feature type="domain" description="Carrier" evidence="5">
    <location>
        <begin position="643"/>
        <end position="719"/>
    </location>
</feature>
<feature type="non-terminal residue" evidence="6">
    <location>
        <position position="737"/>
    </location>
</feature>
<dbReference type="AlphaFoldDB" id="E3BQA4"/>
<dbReference type="Gene3D" id="1.10.1200.10">
    <property type="entry name" value="ACP-like"/>
    <property type="match status" value="1"/>
</dbReference>
<dbReference type="InterPro" id="IPR025110">
    <property type="entry name" value="AMP-bd_C"/>
</dbReference>
<dbReference type="FunFam" id="3.40.50.980:FF:000001">
    <property type="entry name" value="Non-ribosomal peptide synthetase"/>
    <property type="match status" value="1"/>
</dbReference>
<keyword evidence="7" id="KW-1185">Reference proteome</keyword>
<dbReference type="FunFam" id="3.30.300.30:FF:000010">
    <property type="entry name" value="Enterobactin synthetase component F"/>
    <property type="match status" value="1"/>
</dbReference>
<dbReference type="FunFam" id="3.40.50.12780:FF:000012">
    <property type="entry name" value="Non-ribosomal peptide synthetase"/>
    <property type="match status" value="1"/>
</dbReference>
<accession>E3BQA4</accession>
<protein>
    <submittedName>
        <fullName evidence="6">Putative Ornithine racemase</fullName>
    </submittedName>
</protein>
<evidence type="ECO:0000259" key="5">
    <source>
        <dbReference type="PROSITE" id="PS50075"/>
    </source>
</evidence>
<evidence type="ECO:0000313" key="6">
    <source>
        <dbReference type="EMBL" id="EFP94763.1"/>
    </source>
</evidence>
<dbReference type="PANTHER" id="PTHR45527">
    <property type="entry name" value="NONRIBOSOMAL PEPTIDE SYNTHETASE"/>
    <property type="match status" value="1"/>
</dbReference>
<dbReference type="InterPro" id="IPR036736">
    <property type="entry name" value="ACP-like_sf"/>
</dbReference>
<dbReference type="SUPFAM" id="SSF47336">
    <property type="entry name" value="ACP-like"/>
    <property type="match status" value="1"/>
</dbReference>
<dbReference type="Gene3D" id="2.30.38.10">
    <property type="entry name" value="Luciferase, Domain 3"/>
    <property type="match status" value="1"/>
</dbReference>
<dbReference type="SMART" id="SM00823">
    <property type="entry name" value="PKS_PP"/>
    <property type="match status" value="1"/>
</dbReference>
<dbReference type="InterPro" id="IPR001242">
    <property type="entry name" value="Condensation_dom"/>
</dbReference>
<dbReference type="CDD" id="cd05930">
    <property type="entry name" value="A_NRPS"/>
    <property type="match status" value="1"/>
</dbReference>
<comment type="similarity">
    <text evidence="2">Belongs to the ATP-dependent AMP-binding enzyme family.</text>
</comment>
<reference evidence="6 7" key="1">
    <citation type="journal article" date="2012" name="Int. J. Syst. Evol. Microbiol.">
        <title>Vibrio caribbeanicus sp. nov., isolated from the marine sponge Scleritoderma cyanea.</title>
        <authorList>
            <person name="Hoffmann M."/>
            <person name="Monday S.R."/>
            <person name="Allard M.W."/>
            <person name="Strain E.A."/>
            <person name="Whittaker P."/>
            <person name="Naum M."/>
            <person name="McCarthy P.J."/>
            <person name="Lopez J.V."/>
            <person name="Fischer M."/>
            <person name="Brown E.W."/>
        </authorList>
    </citation>
    <scope>NUCLEOTIDE SEQUENCE [LARGE SCALE GENOMIC DNA]</scope>
    <source>
        <strain evidence="6 7">ATCC BAA-2122</strain>
    </source>
</reference>
<dbReference type="SUPFAM" id="SSF56801">
    <property type="entry name" value="Acetyl-CoA synthetase-like"/>
    <property type="match status" value="1"/>
</dbReference>
<dbReference type="InterPro" id="IPR020806">
    <property type="entry name" value="PKS_PP-bd"/>
</dbReference>
<evidence type="ECO:0000256" key="4">
    <source>
        <dbReference type="ARBA" id="ARBA00022553"/>
    </source>
</evidence>
<dbReference type="STRING" id="796620.VIBC2010_13620"/>
<dbReference type="Gene3D" id="3.40.50.980">
    <property type="match status" value="2"/>
</dbReference>
<dbReference type="GO" id="GO:0044550">
    <property type="term" value="P:secondary metabolite biosynthetic process"/>
    <property type="evidence" value="ECO:0007669"/>
    <property type="project" value="UniProtKB-ARBA"/>
</dbReference>
<dbReference type="OrthoDB" id="5817163at2"/>
<comment type="cofactor">
    <cofactor evidence="1">
        <name>pantetheine 4'-phosphate</name>
        <dbReference type="ChEBI" id="CHEBI:47942"/>
    </cofactor>
</comment>
<dbReference type="PROSITE" id="PS00012">
    <property type="entry name" value="PHOSPHOPANTETHEINE"/>
    <property type="match status" value="1"/>
</dbReference>
<dbReference type="Pfam" id="PF00550">
    <property type="entry name" value="PP-binding"/>
    <property type="match status" value="1"/>
</dbReference>
<gene>
    <name evidence="6" type="ORF">VIBC2010_13620</name>
</gene>
<dbReference type="eggNOG" id="COG1020">
    <property type="taxonomic scope" value="Bacteria"/>
</dbReference>
<dbReference type="NCBIfam" id="TIGR01733">
    <property type="entry name" value="AA-adenyl-dom"/>
    <property type="match status" value="1"/>
</dbReference>
<dbReference type="Proteomes" id="UP000002943">
    <property type="component" value="Unassembled WGS sequence"/>
</dbReference>
<keyword evidence="4" id="KW-0597">Phosphoprotein</keyword>
<dbReference type="Gene3D" id="3.30.300.30">
    <property type="match status" value="1"/>
</dbReference>
<dbReference type="Gene3D" id="3.30.559.30">
    <property type="entry name" value="Nonribosomal peptide synthetase, condensation domain"/>
    <property type="match status" value="1"/>
</dbReference>
<dbReference type="InterPro" id="IPR000873">
    <property type="entry name" value="AMP-dep_synth/lig_dom"/>
</dbReference>
<dbReference type="FunFam" id="1.10.1200.10:FF:000005">
    <property type="entry name" value="Nonribosomal peptide synthetase 1"/>
    <property type="match status" value="1"/>
</dbReference>
<name>E3BQA4_9VIBR</name>
<evidence type="ECO:0000256" key="2">
    <source>
        <dbReference type="ARBA" id="ARBA00006432"/>
    </source>
</evidence>
<dbReference type="InterPro" id="IPR009081">
    <property type="entry name" value="PP-bd_ACP"/>
</dbReference>
<organism evidence="6 7">
    <name type="scientific">Vibrio caribbeanicus ATCC BAA-2122</name>
    <dbReference type="NCBI Taxonomy" id="796620"/>
    <lineage>
        <taxon>Bacteria</taxon>
        <taxon>Pseudomonadati</taxon>
        <taxon>Pseudomonadota</taxon>
        <taxon>Gammaproteobacteria</taxon>
        <taxon>Vibrionales</taxon>
        <taxon>Vibrionaceae</taxon>
        <taxon>Vibrio</taxon>
    </lineage>
</organism>
<dbReference type="GO" id="GO:0005737">
    <property type="term" value="C:cytoplasm"/>
    <property type="evidence" value="ECO:0007669"/>
    <property type="project" value="TreeGrafter"/>
</dbReference>
<proteinExistence type="inferred from homology"/>
<dbReference type="PROSITE" id="PS50075">
    <property type="entry name" value="CARRIER"/>
    <property type="match status" value="1"/>
</dbReference>
<evidence type="ECO:0000256" key="3">
    <source>
        <dbReference type="ARBA" id="ARBA00022450"/>
    </source>
</evidence>
<dbReference type="InterPro" id="IPR045851">
    <property type="entry name" value="AMP-bd_C_sf"/>
</dbReference>
<dbReference type="InterPro" id="IPR010071">
    <property type="entry name" value="AA_adenyl_dom"/>
</dbReference>
<dbReference type="InterPro" id="IPR006162">
    <property type="entry name" value="Ppantetheine_attach_site"/>
</dbReference>
<evidence type="ECO:0000256" key="1">
    <source>
        <dbReference type="ARBA" id="ARBA00001957"/>
    </source>
</evidence>
<dbReference type="Pfam" id="PF13193">
    <property type="entry name" value="AMP-binding_C"/>
    <property type="match status" value="1"/>
</dbReference>
<dbReference type="RefSeq" id="WP_009603383.1">
    <property type="nucleotide sequence ID" value="NZ_AEIU01000119.1"/>
</dbReference>
<feature type="non-terminal residue" evidence="6">
    <location>
        <position position="1"/>
    </location>
</feature>
<dbReference type="FunFam" id="2.30.38.10:FF:000001">
    <property type="entry name" value="Non-ribosomal peptide synthetase PvdI"/>
    <property type="match status" value="1"/>
</dbReference>
<evidence type="ECO:0000313" key="7">
    <source>
        <dbReference type="Proteomes" id="UP000002943"/>
    </source>
</evidence>
<comment type="caution">
    <text evidence="6">The sequence shown here is derived from an EMBL/GenBank/DDBJ whole genome shotgun (WGS) entry which is preliminary data.</text>
</comment>
<dbReference type="PANTHER" id="PTHR45527:SF1">
    <property type="entry name" value="FATTY ACID SYNTHASE"/>
    <property type="match status" value="1"/>
</dbReference>
<dbReference type="EMBL" id="AEIU01000119">
    <property type="protein sequence ID" value="EFP94763.1"/>
    <property type="molecule type" value="Genomic_DNA"/>
</dbReference>
<dbReference type="SUPFAM" id="SSF52777">
    <property type="entry name" value="CoA-dependent acyltransferases"/>
    <property type="match status" value="1"/>
</dbReference>
<dbReference type="GO" id="GO:0003824">
    <property type="term" value="F:catalytic activity"/>
    <property type="evidence" value="ECO:0007669"/>
    <property type="project" value="InterPro"/>
</dbReference>
<dbReference type="PROSITE" id="PS00455">
    <property type="entry name" value="AMP_BINDING"/>
    <property type="match status" value="1"/>
</dbReference>
<keyword evidence="3" id="KW-0596">Phosphopantetheine</keyword>
<dbReference type="InterPro" id="IPR020845">
    <property type="entry name" value="AMP-binding_CS"/>
</dbReference>
<dbReference type="Pfam" id="PF00501">
    <property type="entry name" value="AMP-binding"/>
    <property type="match status" value="1"/>
</dbReference>
<dbReference type="Pfam" id="PF00668">
    <property type="entry name" value="Condensation"/>
    <property type="match status" value="1"/>
</dbReference>
<dbReference type="GO" id="GO:0043041">
    <property type="term" value="P:amino acid activation for nonribosomal peptide biosynthetic process"/>
    <property type="evidence" value="ECO:0007669"/>
    <property type="project" value="TreeGrafter"/>
</dbReference>
<dbReference type="GO" id="GO:0031177">
    <property type="term" value="F:phosphopantetheine binding"/>
    <property type="evidence" value="ECO:0007669"/>
    <property type="project" value="InterPro"/>
</dbReference>